<evidence type="ECO:0000313" key="1">
    <source>
        <dbReference type="EMBL" id="KAH7912704.1"/>
    </source>
</evidence>
<protein>
    <submittedName>
        <fullName evidence="1">Acetyl-CoA synthetase-like protein</fullName>
    </submittedName>
</protein>
<evidence type="ECO:0000313" key="2">
    <source>
        <dbReference type="Proteomes" id="UP000790377"/>
    </source>
</evidence>
<proteinExistence type="predicted"/>
<comment type="caution">
    <text evidence="1">The sequence shown here is derived from an EMBL/GenBank/DDBJ whole genome shotgun (WGS) entry which is preliminary data.</text>
</comment>
<gene>
    <name evidence="1" type="ORF">BJ138DRAFT_1112083</name>
</gene>
<accession>A0ACB8AHU5</accession>
<dbReference type="EMBL" id="MU267645">
    <property type="protein sequence ID" value="KAH7912704.1"/>
    <property type="molecule type" value="Genomic_DNA"/>
</dbReference>
<reference evidence="1" key="1">
    <citation type="journal article" date="2021" name="New Phytol.">
        <title>Evolutionary innovations through gain and loss of genes in the ectomycorrhizal Boletales.</title>
        <authorList>
            <person name="Wu G."/>
            <person name="Miyauchi S."/>
            <person name="Morin E."/>
            <person name="Kuo A."/>
            <person name="Drula E."/>
            <person name="Varga T."/>
            <person name="Kohler A."/>
            <person name="Feng B."/>
            <person name="Cao Y."/>
            <person name="Lipzen A."/>
            <person name="Daum C."/>
            <person name="Hundley H."/>
            <person name="Pangilinan J."/>
            <person name="Johnson J."/>
            <person name="Barry K."/>
            <person name="LaButti K."/>
            <person name="Ng V."/>
            <person name="Ahrendt S."/>
            <person name="Min B."/>
            <person name="Choi I.G."/>
            <person name="Park H."/>
            <person name="Plett J.M."/>
            <person name="Magnuson J."/>
            <person name="Spatafora J.W."/>
            <person name="Nagy L.G."/>
            <person name="Henrissat B."/>
            <person name="Grigoriev I.V."/>
            <person name="Yang Z.L."/>
            <person name="Xu J."/>
            <person name="Martin F.M."/>
        </authorList>
    </citation>
    <scope>NUCLEOTIDE SEQUENCE</scope>
    <source>
        <strain evidence="1">ATCC 28755</strain>
    </source>
</reference>
<name>A0ACB8AHU5_9AGAM</name>
<sequence>MSSPGTISNQRIYPPLDESVFLPDVIDFHILNNSTIPIYVFPDDDAPHGVTDISFLEFGRAAHRAAYALRRERKGPDGQVIALVANTDSLLYHAIVAGAIIAGLVPFAMSPRNTAPAIASMMKTTGCHRLFTIEHTHGPLIADIRHEIPNLEVDELPSFKQLYPKPGKEVAQDLFESYPPPALRPGRDEPALYLHSSGSTGYPKPIAHSHRIVIQWLAQRKGYIKSGITDESTRPQRLGAMSLPSFHSYGLAIQLYAALGGTLTVVLYPPTSVNNSSVQPVVPTPDNILDCLRKTNANILMTVPSLLEHWTASETAVSLLKSLDYVLYGGGPLPQKIGDALHAAGVPIATEYGGTEFGCPVLIPTKQDLADGEWIWMRFSDNVSIRWVPQGDNAYECHILSSNVVSMAVENLPDVKGYGTSDVFIRHPTKAGLWKLVGRTDDVLMLASGEKTVPAPMESIIGSSPFIKGVVMFGRERNQVGILVEPHDDHIVDTRNEGQLAQFKDKIWPWIEEANRMAPGYSRIFKDMILVTHQDKPMPRAGKGTVQKKSAVQLYGTDIDALYERIENDVDSANVPTNWSQEALQLWLEGCATRISANGGIDSSIDIFSQGMDSLSATYLRNRIIGTLRHSSDVGMQIITENIAPSFVFDNPTIIGMASRLASLIHNGEQTFPDDLNARHKASIEDMIEKYLIGMDCAPPNTQDNVIPARHTVVLTGSTGGLGSYLLAQLLRRESVSRVYAFNRPSKAGATSESRQRASFEDKGLPVELLKSEQLTFIEGHADQEQCGLEFSVYNKIRNSVTLIIHNSWRLDFNLSLSSFESNIHGTRNLIELARLSSYSNLRFLFTSSIASAQSWSRDKGPVPEEIEPDSAVAIGAGYGESKYVAERLVAKCGREATTFRIGQIAGGPNGAWATTDWYPIIVKSSLALGIFPDAQGYVSWMPAHRVADIIIDAAFAKDKLPATINIIHPRPVAWSTMMGQVRAEFVRMKGLDEHALRMVSFEDWLSELDKRIHTATKQDLDRIPALKLIEYFRKLARSNIEIRASGLMNVEVGGLAAFATDKAQSISPSMRELSPISKGEAEKWVRYWIDSGGF</sequence>
<dbReference type="Proteomes" id="UP000790377">
    <property type="component" value="Unassembled WGS sequence"/>
</dbReference>
<keyword evidence="2" id="KW-1185">Reference proteome</keyword>
<organism evidence="1 2">
    <name type="scientific">Hygrophoropsis aurantiaca</name>
    <dbReference type="NCBI Taxonomy" id="72124"/>
    <lineage>
        <taxon>Eukaryota</taxon>
        <taxon>Fungi</taxon>
        <taxon>Dikarya</taxon>
        <taxon>Basidiomycota</taxon>
        <taxon>Agaricomycotina</taxon>
        <taxon>Agaricomycetes</taxon>
        <taxon>Agaricomycetidae</taxon>
        <taxon>Boletales</taxon>
        <taxon>Coniophorineae</taxon>
        <taxon>Hygrophoropsidaceae</taxon>
        <taxon>Hygrophoropsis</taxon>
    </lineage>
</organism>